<keyword evidence="5" id="KW-1185">Reference proteome</keyword>
<name>A0A345YRM4_9MICO</name>
<dbReference type="InterPro" id="IPR029062">
    <property type="entry name" value="Class_I_gatase-like"/>
</dbReference>
<dbReference type="Pfam" id="PF01965">
    <property type="entry name" value="DJ-1_PfpI"/>
    <property type="match status" value="1"/>
</dbReference>
<evidence type="ECO:0000259" key="2">
    <source>
        <dbReference type="Pfam" id="PF01965"/>
    </source>
</evidence>
<accession>A0A345YRM4</accession>
<evidence type="ECO:0000313" key="6">
    <source>
        <dbReference type="Proteomes" id="UP000282185"/>
    </source>
</evidence>
<dbReference type="RefSeq" id="WP_115414325.1">
    <property type="nucleotide sequence ID" value="NZ_CP031356.1"/>
</dbReference>
<reference evidence="3 5" key="1">
    <citation type="submission" date="2018-07" db="EMBL/GenBank/DDBJ databases">
        <title>Brachybacterium saurashtrense DSM 23186 genome sequence.</title>
        <authorList>
            <person name="Guo L."/>
        </authorList>
    </citation>
    <scope>NUCLEOTIDE SEQUENCE [LARGE SCALE GENOMIC DNA]</scope>
    <source>
        <strain evidence="3 5">DSM 23186</strain>
    </source>
</reference>
<keyword evidence="4" id="KW-0315">Glutamine amidotransferase</keyword>
<dbReference type="InterPro" id="IPR002818">
    <property type="entry name" value="DJ-1/PfpI"/>
</dbReference>
<dbReference type="PANTHER" id="PTHR42733">
    <property type="entry name" value="DJ-1 PROTEIN"/>
    <property type="match status" value="1"/>
</dbReference>
<sequence length="192" mass="20041">MANALEGRTILILTSNFGTETDEIRHPLDALREAGAEVIVAAPEEGTVLTLERDRERGADVPVDTTLDTVDPAGVDALVLPGGTLNADTLRTDETAQRLVRAVAAAGRPVAAICHAPWLLVETGLAEGSVLTSVPGIRTDMVNAGAEWLDREVVVDDHAGYRLLTSRTPDDLDAFTGAIIEALTSPAPGGAS</sequence>
<dbReference type="AlphaFoldDB" id="A0A345YRM4"/>
<reference evidence="4 6" key="2">
    <citation type="submission" date="2018-08" db="EMBL/GenBank/DDBJ databases">
        <title>Brachybacterium saurashtrense DSM 23186.</title>
        <authorList>
            <person name="Li Y."/>
        </authorList>
    </citation>
    <scope>NUCLEOTIDE SEQUENCE [LARGE SCALE GENOMIC DNA]</scope>
    <source>
        <strain evidence="4 6">DSM 23186</strain>
    </source>
</reference>
<dbReference type="KEGG" id="bsau:DWV08_13780"/>
<proteinExistence type="inferred from homology"/>
<dbReference type="OrthoDB" id="9792284at2"/>
<dbReference type="EMBL" id="CP031356">
    <property type="protein sequence ID" value="AXK46576.1"/>
    <property type="molecule type" value="Genomic_DNA"/>
</dbReference>
<dbReference type="NCBIfam" id="TIGR01382">
    <property type="entry name" value="PfpI"/>
    <property type="match status" value="1"/>
</dbReference>
<protein>
    <submittedName>
        <fullName evidence="4">Type 1 glutamine amidotransferase</fullName>
    </submittedName>
</protein>
<evidence type="ECO:0000313" key="5">
    <source>
        <dbReference type="Proteomes" id="UP000254236"/>
    </source>
</evidence>
<feature type="domain" description="DJ-1/PfpI" evidence="2">
    <location>
        <begin position="9"/>
        <end position="181"/>
    </location>
</feature>
<dbReference type="EMBL" id="QSWH01000002">
    <property type="protein sequence ID" value="RRR24317.1"/>
    <property type="molecule type" value="Genomic_DNA"/>
</dbReference>
<organism evidence="4 6">
    <name type="scientific">Brachybacterium saurashtrense</name>
    <dbReference type="NCBI Taxonomy" id="556288"/>
    <lineage>
        <taxon>Bacteria</taxon>
        <taxon>Bacillati</taxon>
        <taxon>Actinomycetota</taxon>
        <taxon>Actinomycetes</taxon>
        <taxon>Micrococcales</taxon>
        <taxon>Dermabacteraceae</taxon>
        <taxon>Brachybacterium</taxon>
    </lineage>
</organism>
<gene>
    <name evidence="3" type="ORF">DWV08_13780</name>
    <name evidence="4" type="ORF">DXU92_05530</name>
</gene>
<comment type="similarity">
    <text evidence="1">Belongs to the peptidase C56 family.</text>
</comment>
<dbReference type="PANTHER" id="PTHR42733:SF12">
    <property type="entry name" value="PROTEINASE"/>
    <property type="match status" value="1"/>
</dbReference>
<dbReference type="SUPFAM" id="SSF52317">
    <property type="entry name" value="Class I glutamine amidotransferase-like"/>
    <property type="match status" value="1"/>
</dbReference>
<evidence type="ECO:0000313" key="3">
    <source>
        <dbReference type="EMBL" id="AXK46576.1"/>
    </source>
</evidence>
<dbReference type="InterPro" id="IPR006286">
    <property type="entry name" value="C56_PfpI-like"/>
</dbReference>
<dbReference type="PROSITE" id="PS51276">
    <property type="entry name" value="PEPTIDASE_C56_PFPI"/>
    <property type="match status" value="1"/>
</dbReference>
<evidence type="ECO:0000313" key="4">
    <source>
        <dbReference type="EMBL" id="RRR24317.1"/>
    </source>
</evidence>
<dbReference type="CDD" id="cd03134">
    <property type="entry name" value="GATase1_PfpI_like"/>
    <property type="match status" value="1"/>
</dbReference>
<evidence type="ECO:0000256" key="1">
    <source>
        <dbReference type="ARBA" id="ARBA00008542"/>
    </source>
</evidence>
<dbReference type="Proteomes" id="UP000282185">
    <property type="component" value="Unassembled WGS sequence"/>
</dbReference>
<dbReference type="Proteomes" id="UP000254236">
    <property type="component" value="Chromosome"/>
</dbReference>
<dbReference type="Gene3D" id="3.40.50.880">
    <property type="match status" value="1"/>
</dbReference>